<dbReference type="GO" id="GO:0002250">
    <property type="term" value="P:adaptive immune response"/>
    <property type="evidence" value="ECO:0007669"/>
    <property type="project" value="UniProtKB-KW"/>
</dbReference>
<evidence type="ECO:0000256" key="4">
    <source>
        <dbReference type="ARBA" id="ARBA00023130"/>
    </source>
</evidence>
<dbReference type="GO" id="GO:0050776">
    <property type="term" value="P:regulation of immune response"/>
    <property type="evidence" value="ECO:0007669"/>
    <property type="project" value="TreeGrafter"/>
</dbReference>
<feature type="domain" description="SH2" evidence="6">
    <location>
        <begin position="1"/>
        <end position="77"/>
    </location>
</feature>
<evidence type="ECO:0000256" key="5">
    <source>
        <dbReference type="PROSITE-ProRule" id="PRU00191"/>
    </source>
</evidence>
<sequence length="96" mass="10974">MEGSFLVRDSESIPGAFCLCVRRAPFVHTYRIYSSPEGWTMTTSPQEKLQSFETLDKLIDCFRAVILDKMGALLYPLERTMLAQDSANKELAYMEL</sequence>
<dbReference type="PANTHER" id="PTHR46051">
    <property type="entry name" value="SH2 DOMAIN-CONTAINING PROTEIN"/>
    <property type="match status" value="1"/>
</dbReference>
<dbReference type="AlphaFoldDB" id="A0A9Q1F3S5"/>
<dbReference type="GO" id="GO:0009966">
    <property type="term" value="P:regulation of signal transduction"/>
    <property type="evidence" value="ECO:0007669"/>
    <property type="project" value="TreeGrafter"/>
</dbReference>
<evidence type="ECO:0000256" key="1">
    <source>
        <dbReference type="ARBA" id="ARBA00022588"/>
    </source>
</evidence>
<dbReference type="PRINTS" id="PR00401">
    <property type="entry name" value="SH2DOMAIN"/>
</dbReference>
<keyword evidence="1" id="KW-0399">Innate immunity</keyword>
<name>A0A9Q1F3S5_SYNKA</name>
<protein>
    <recommendedName>
        <fullName evidence="6">SH2 domain-containing protein</fullName>
    </recommendedName>
</protein>
<proteinExistence type="predicted"/>
<evidence type="ECO:0000313" key="7">
    <source>
        <dbReference type="EMBL" id="KAJ8350409.1"/>
    </source>
</evidence>
<evidence type="ECO:0000256" key="3">
    <source>
        <dbReference type="ARBA" id="ARBA00022999"/>
    </source>
</evidence>
<reference evidence="7" key="1">
    <citation type="journal article" date="2023" name="Science">
        <title>Genome structures resolve the early diversification of teleost fishes.</title>
        <authorList>
            <person name="Parey E."/>
            <person name="Louis A."/>
            <person name="Montfort J."/>
            <person name="Bouchez O."/>
            <person name="Roques C."/>
            <person name="Iampietro C."/>
            <person name="Lluch J."/>
            <person name="Castinel A."/>
            <person name="Donnadieu C."/>
            <person name="Desvignes T."/>
            <person name="Floi Bucao C."/>
            <person name="Jouanno E."/>
            <person name="Wen M."/>
            <person name="Mejri S."/>
            <person name="Dirks R."/>
            <person name="Jansen H."/>
            <person name="Henkel C."/>
            <person name="Chen W.J."/>
            <person name="Zahm M."/>
            <person name="Cabau C."/>
            <person name="Klopp C."/>
            <person name="Thompson A.W."/>
            <person name="Robinson-Rechavi M."/>
            <person name="Braasch I."/>
            <person name="Lecointre G."/>
            <person name="Bobe J."/>
            <person name="Postlethwait J.H."/>
            <person name="Berthelot C."/>
            <person name="Roest Crollius H."/>
            <person name="Guiguen Y."/>
        </authorList>
    </citation>
    <scope>NUCLEOTIDE SEQUENCE</scope>
    <source>
        <strain evidence="7">WJC10195</strain>
    </source>
</reference>
<dbReference type="OrthoDB" id="10053436at2759"/>
<keyword evidence="8" id="KW-1185">Reference proteome</keyword>
<dbReference type="Pfam" id="PF00017">
    <property type="entry name" value="SH2"/>
    <property type="match status" value="1"/>
</dbReference>
<dbReference type="PROSITE" id="PS50001">
    <property type="entry name" value="SH2"/>
    <property type="match status" value="1"/>
</dbReference>
<dbReference type="InterPro" id="IPR036860">
    <property type="entry name" value="SH2_dom_sf"/>
</dbReference>
<dbReference type="Proteomes" id="UP001152622">
    <property type="component" value="Chromosome 9"/>
</dbReference>
<dbReference type="EMBL" id="JAINUF010000009">
    <property type="protein sequence ID" value="KAJ8350409.1"/>
    <property type="molecule type" value="Genomic_DNA"/>
</dbReference>
<accession>A0A9Q1F3S5</accession>
<organism evidence="7 8">
    <name type="scientific">Synaphobranchus kaupii</name>
    <name type="common">Kaup's arrowtooth eel</name>
    <dbReference type="NCBI Taxonomy" id="118154"/>
    <lineage>
        <taxon>Eukaryota</taxon>
        <taxon>Metazoa</taxon>
        <taxon>Chordata</taxon>
        <taxon>Craniata</taxon>
        <taxon>Vertebrata</taxon>
        <taxon>Euteleostomi</taxon>
        <taxon>Actinopterygii</taxon>
        <taxon>Neopterygii</taxon>
        <taxon>Teleostei</taxon>
        <taxon>Anguilliformes</taxon>
        <taxon>Synaphobranchidae</taxon>
        <taxon>Synaphobranchus</taxon>
    </lineage>
</organism>
<keyword evidence="4" id="KW-1064">Adaptive immunity</keyword>
<dbReference type="GO" id="GO:0045087">
    <property type="term" value="P:innate immune response"/>
    <property type="evidence" value="ECO:0007669"/>
    <property type="project" value="UniProtKB-KW"/>
</dbReference>
<gene>
    <name evidence="7" type="ORF">SKAU_G00255390</name>
</gene>
<evidence type="ECO:0000313" key="8">
    <source>
        <dbReference type="Proteomes" id="UP001152622"/>
    </source>
</evidence>
<dbReference type="PANTHER" id="PTHR46051:SF1">
    <property type="entry name" value="INOSITOL POLYPHOSPHATE-RELATED PHOSPHATASE DOMAIN-CONTAINING PROTEIN"/>
    <property type="match status" value="1"/>
</dbReference>
<keyword evidence="3 5" id="KW-0727">SH2 domain</keyword>
<evidence type="ECO:0000259" key="6">
    <source>
        <dbReference type="PROSITE" id="PS50001"/>
    </source>
</evidence>
<dbReference type="SUPFAM" id="SSF55550">
    <property type="entry name" value="SH2 domain"/>
    <property type="match status" value="1"/>
</dbReference>
<dbReference type="InterPro" id="IPR000980">
    <property type="entry name" value="SH2"/>
</dbReference>
<evidence type="ECO:0000256" key="2">
    <source>
        <dbReference type="ARBA" id="ARBA00022859"/>
    </source>
</evidence>
<comment type="caution">
    <text evidence="7">The sequence shown here is derived from an EMBL/GenBank/DDBJ whole genome shotgun (WGS) entry which is preliminary data.</text>
</comment>
<keyword evidence="2" id="KW-0391">Immunity</keyword>
<dbReference type="Gene3D" id="3.30.505.10">
    <property type="entry name" value="SH2 domain"/>
    <property type="match status" value="1"/>
</dbReference>